<keyword evidence="10" id="KW-1185">Reference proteome</keyword>
<dbReference type="PANTHER" id="PTHR43867:SF2">
    <property type="entry name" value="CELLULOSE SYNTHASE CATALYTIC SUBUNIT A [UDP-FORMING]"/>
    <property type="match status" value="1"/>
</dbReference>
<feature type="domain" description="Type II secretion system protein GspE N-terminal" evidence="8">
    <location>
        <begin position="70"/>
        <end position="156"/>
    </location>
</feature>
<dbReference type="GO" id="GO:0016757">
    <property type="term" value="F:glycosyltransferase activity"/>
    <property type="evidence" value="ECO:0007669"/>
    <property type="project" value="UniProtKB-KW"/>
</dbReference>
<comment type="caution">
    <text evidence="9">The sequence shown here is derived from an EMBL/GenBank/DDBJ whole genome shotgun (WGS) entry which is preliminary data.</text>
</comment>
<keyword evidence="4 7" id="KW-0812">Transmembrane</keyword>
<comment type="subcellular location">
    <subcellularLocation>
        <location evidence="1">Membrane</location>
        <topology evidence="1">Multi-pass membrane protein</topology>
    </subcellularLocation>
</comment>
<dbReference type="InterPro" id="IPR007831">
    <property type="entry name" value="T2SS_GspE_N"/>
</dbReference>
<dbReference type="CDD" id="cd06427">
    <property type="entry name" value="CESA_like_2"/>
    <property type="match status" value="1"/>
</dbReference>
<keyword evidence="5 7" id="KW-1133">Transmembrane helix</keyword>
<dbReference type="InterPro" id="IPR029044">
    <property type="entry name" value="Nucleotide-diphossugar_trans"/>
</dbReference>
<dbReference type="PANTHER" id="PTHR43867">
    <property type="entry name" value="CELLULOSE SYNTHASE CATALYTIC SUBUNIT A [UDP-FORMING]"/>
    <property type="match status" value="1"/>
</dbReference>
<dbReference type="Gene3D" id="3.90.550.10">
    <property type="entry name" value="Spore Coat Polysaccharide Biosynthesis Protein SpsA, Chain A"/>
    <property type="match status" value="1"/>
</dbReference>
<evidence type="ECO:0000313" key="10">
    <source>
        <dbReference type="Proteomes" id="UP000552883"/>
    </source>
</evidence>
<keyword evidence="2" id="KW-0328">Glycosyltransferase</keyword>
<protein>
    <submittedName>
        <fullName evidence="9">Cellulose synthase/poly-beta-1,6-N-acetylglucosamine synthase-like glycosyltransferase</fullName>
    </submittedName>
</protein>
<evidence type="ECO:0000256" key="2">
    <source>
        <dbReference type="ARBA" id="ARBA00022676"/>
    </source>
</evidence>
<dbReference type="InterPro" id="IPR050321">
    <property type="entry name" value="Glycosyltr_2/OpgH_subfam"/>
</dbReference>
<feature type="transmembrane region" description="Helical" evidence="7">
    <location>
        <begin position="184"/>
        <end position="202"/>
    </location>
</feature>
<feature type="transmembrane region" description="Helical" evidence="7">
    <location>
        <begin position="508"/>
        <end position="535"/>
    </location>
</feature>
<keyword evidence="3 9" id="KW-0808">Transferase</keyword>
<proteinExistence type="predicted"/>
<dbReference type="EMBL" id="JACHBS010000001">
    <property type="protein sequence ID" value="MBB5616637.1"/>
    <property type="molecule type" value="Genomic_DNA"/>
</dbReference>
<feature type="transmembrane region" description="Helical" evidence="7">
    <location>
        <begin position="547"/>
        <end position="567"/>
    </location>
</feature>
<dbReference type="AlphaFoldDB" id="A0A840XIC1"/>
<evidence type="ECO:0000256" key="7">
    <source>
        <dbReference type="SAM" id="Phobius"/>
    </source>
</evidence>
<feature type="transmembrane region" description="Helical" evidence="7">
    <location>
        <begin position="579"/>
        <end position="598"/>
    </location>
</feature>
<organism evidence="9 10">
    <name type="scientific">Microcella frigidaquae</name>
    <dbReference type="NCBI Taxonomy" id="424758"/>
    <lineage>
        <taxon>Bacteria</taxon>
        <taxon>Bacillati</taxon>
        <taxon>Actinomycetota</taxon>
        <taxon>Actinomycetes</taxon>
        <taxon>Micrococcales</taxon>
        <taxon>Microbacteriaceae</taxon>
        <taxon>Microcella</taxon>
    </lineage>
</organism>
<dbReference type="SUPFAM" id="SSF53448">
    <property type="entry name" value="Nucleotide-diphospho-sugar transferases"/>
    <property type="match status" value="1"/>
</dbReference>
<evidence type="ECO:0000313" key="9">
    <source>
        <dbReference type="EMBL" id="MBB5616637.1"/>
    </source>
</evidence>
<name>A0A840XIC1_9MICO</name>
<dbReference type="SUPFAM" id="SSF160246">
    <property type="entry name" value="EspE N-terminal domain-like"/>
    <property type="match status" value="1"/>
</dbReference>
<gene>
    <name evidence="9" type="ORF">BJ959_000133</name>
</gene>
<dbReference type="InterPro" id="IPR037257">
    <property type="entry name" value="T2SS_E_N_sf"/>
</dbReference>
<feature type="transmembrane region" description="Helical" evidence="7">
    <location>
        <begin position="208"/>
        <end position="228"/>
    </location>
</feature>
<evidence type="ECO:0000256" key="6">
    <source>
        <dbReference type="ARBA" id="ARBA00023136"/>
    </source>
</evidence>
<dbReference type="OrthoDB" id="7431422at2"/>
<evidence type="ECO:0000259" key="8">
    <source>
        <dbReference type="Pfam" id="PF05157"/>
    </source>
</evidence>
<dbReference type="Pfam" id="PF05157">
    <property type="entry name" value="MshEN"/>
    <property type="match status" value="1"/>
</dbReference>
<dbReference type="Proteomes" id="UP000552883">
    <property type="component" value="Unassembled WGS sequence"/>
</dbReference>
<evidence type="ECO:0000256" key="4">
    <source>
        <dbReference type="ARBA" id="ARBA00022692"/>
    </source>
</evidence>
<reference evidence="9 10" key="1">
    <citation type="submission" date="2020-08" db="EMBL/GenBank/DDBJ databases">
        <title>Sequencing the genomes of 1000 actinobacteria strains.</title>
        <authorList>
            <person name="Klenk H.-P."/>
        </authorList>
    </citation>
    <scope>NUCLEOTIDE SEQUENCE [LARGE SCALE GENOMIC DNA]</scope>
    <source>
        <strain evidence="9 10">DSM 23889</strain>
    </source>
</reference>
<dbReference type="GO" id="GO:0016020">
    <property type="term" value="C:membrane"/>
    <property type="evidence" value="ECO:0007669"/>
    <property type="project" value="UniProtKB-SubCell"/>
</dbReference>
<evidence type="ECO:0000256" key="1">
    <source>
        <dbReference type="ARBA" id="ARBA00004141"/>
    </source>
</evidence>
<dbReference type="Pfam" id="PF13641">
    <property type="entry name" value="Glyco_tranf_2_3"/>
    <property type="match status" value="1"/>
</dbReference>
<evidence type="ECO:0000256" key="5">
    <source>
        <dbReference type="ARBA" id="ARBA00022989"/>
    </source>
</evidence>
<keyword evidence="6 7" id="KW-0472">Membrane</keyword>
<dbReference type="RefSeq" id="WP_153981182.1">
    <property type="nucleotide sequence ID" value="NZ_BAAANZ010000001.1"/>
</dbReference>
<accession>A0A840XIC1</accession>
<evidence type="ECO:0000256" key="3">
    <source>
        <dbReference type="ARBA" id="ARBA00022679"/>
    </source>
</evidence>
<sequence>MAPGGEAAARVADSEAFADLLLRSGLVSPENLAFARRVKERTGAHIDEVLISQGLLDSESLLLAEAHAWGVHPIDLEAVKFDDAVVRRFPGQTYLAENWMPIRRNDAGVIFIATARGVAPERVAHIRALLGGAEVQFVATTSWDIKNACLRLFRSEIADEAANELWRQNPMMSARITFSRSQKVLGAVLAVGILLAAVLRPLETGIGALTVLSLVFLAGTSFKFIVAMRGARYDVVERITTAQVHALDDRDLPRYTVLVPVFREANIVGQLIRNLGGLDYPTEKLEVLILIEEEDAETLAAVEASNPPPHFRVVTIPKGQPQTKPRACNVGLYFATGEYLVIYDAEDTPDPDQLKKAVVAFRRGGDDMVCVQASLNYFNDSENALTRMFTLEYSYWFDYMLAGLDYGDLPIPLGGTSNHFRTSALIELGGWDPYNVTEDADLGIRASALGYRIGVINSTTMEEANTSIPNFIRQRSRWIKGYMQTTLVHARQPVALIRQIGLRRFLSFVLLIAGTPATFLGVIPFYVVTAITIALPVNALAELFPVWLLWLTLLNFVFGNVIMIYLSMMGPYKRGTFHLVLWALLNPVYWLLHSIASYKGLWQLLTKPHYWEKTEHGLTTHVQHD</sequence>